<feature type="region of interest" description="Disordered" evidence="1">
    <location>
        <begin position="1494"/>
        <end position="1519"/>
    </location>
</feature>
<feature type="region of interest" description="Disordered" evidence="1">
    <location>
        <begin position="1618"/>
        <end position="1687"/>
    </location>
</feature>
<accession>A0A7S2C6B7</accession>
<feature type="compositionally biased region" description="Basic and acidic residues" evidence="1">
    <location>
        <begin position="142"/>
        <end position="162"/>
    </location>
</feature>
<evidence type="ECO:0000256" key="2">
    <source>
        <dbReference type="SAM" id="Phobius"/>
    </source>
</evidence>
<protein>
    <recommendedName>
        <fullName evidence="4">TIR domain-containing protein</fullName>
    </recommendedName>
</protein>
<keyword evidence="2" id="KW-1133">Transmembrane helix</keyword>
<dbReference type="EMBL" id="HBGU01011349">
    <property type="protein sequence ID" value="CAD9415219.1"/>
    <property type="molecule type" value="Transcribed_RNA"/>
</dbReference>
<dbReference type="PANTHER" id="PTHR47121:SF2">
    <property type="entry name" value="THYLAKOID LUMENAL PROTEIN TL20.3, CHLOROPLASTIC"/>
    <property type="match status" value="1"/>
</dbReference>
<feature type="compositionally biased region" description="Low complexity" evidence="1">
    <location>
        <begin position="1501"/>
        <end position="1519"/>
    </location>
</feature>
<evidence type="ECO:0000256" key="1">
    <source>
        <dbReference type="SAM" id="MobiDB-lite"/>
    </source>
</evidence>
<sequence length="1760" mass="195617">MQMGMVDRGADMSWLSQYSHEKEILFPPLIGQQALATRVATSTLIVETRLNVNMQSLTLEEVLSKRRKLLEDTQFSMAAEVKAEEVDRGTRFEEIAVQVFEKAVQKEYLKWRMAKANQGLKLLNLQVEQDNLTLKVKELATEQRDRQTDERDRQIDERDRQLSLRGHGPQVSFPMQGSRVDECDYQVDERERQFGDPQNVLAAAPKQRKPERKLTNEQASQRDKLLKSKPEQLELMVSEQKLDEWFNEDHNFKDAVCGVVDAKIGCMRTAKPEMNEAQWRMMHLKWMVRELSDDLIAKHASGVLMVVPPRELKQAGFHVAPLKAGGFTLGDIKRAGYALFDAKAAGYSSQDAKDAGYALTAMKEAGYSVQEVKQVGFTVEQTREAGYTCVDAGITRAAGYSLQEIEAEGYFEELEQAGYSIEEAKAAGYTLRKLVFVGYTLGKIRLAGFSVAEAKDAEYSLQGIKEAGYSLQEAKDGGFTLEEIKEAGYVDGLREAGYSMEEAKAAGYTLQVLKAAGYSMEMAKELRYTLQEMRAAGYSLRDALDAGYTLHHIKAVGYSLEEFRSQGGSVREAKGAGFDLQTLKAAGYSSMEVETAGFSLRAMRTAGYSLQEMQEAGSLSGLRAAGFTLEQMKALRFTLDEIKTAGYVGYAREARARQAHAPKTVLSTALDRRQLRYSANNKAVEAPPTIVHGGYHIYLSHVWGTGQDQMILLKQRLRETLRGVKAFLDIENLEDISQLESHIEDSDFVLIFLTKGYLDSKVCHRDLTCAFTNRKRIIACMEADERKGGISREEVRQLLAHAVERYRQWEFAGHWDADALYAFIFSEPVIIWERFPLFADVSLRLIAERLLSNQEKAHSSNFASWALGCRFVKPLITRLRVPDRPPPTPSPGRLHYSEYYLDGELSAKDLKLPPPNAVTIYCSPHNLGSTDLIIEVGAALGVKVLVNQSSILRSSSSLSLQSVLRSSSSFRPRIRHRRPLTSPSREERGLQLKRLFKREHSSADHILVTESVDELDRCDFVLVYLNDRTWTSDQTSENFAEELRRVLETHTLLLAHEMIGDDCERRGGCDFAEFFSHNRGSTPEDLIRKGIYHKIASPLKGGAWRTASLISLAKAIGFREEPSLSIFRASVSPYGVLCFSMLLVCGGLSAWSRSHFGLEHSISFWTTLGLMSLICAVLSREACWGPRALLGRFARWGPILLFSVAGILIMLEPTCHVLREAKAWPFRDEILWPWCGNNPSFDRINLTSGWDNVCLWSNTQYRCIEVCCVPTWQKTSSDGEMAWIPPAPALYPEGGYPGPFATRRADGTIYFPLGFFDAATEPFKMYTATSEHPLVFYETGEINPLTKRSRPATNCEYGINQATGYCFLTNQSLSYEEQLRQLPLQDRQKPFNETSNPHVCSCDSCTTSEDYAHLSTLGLWITVATYTGLFLFAVAIAWNAGLFKRSLRVGLLYEIFCARCDEWRYVVAKGTTSCMRTLRFGLCRPAERLSEARRATARPHSSLSQSSSSPPLSLTPSLGTLLGQETAPAEGVELSRSRSSFSVSRIRLRRTLLRNDTASISTSMADTSDEAPRVDSWLRGGLKSFTGSIELEQPASDLDELSGSSDPESISAIEQRFGDLHTPGNGSPRPMLSLPSLSSLTTPSPRESAALSEGSGLPGVSLCGGDDLGADPIMPSSSAAADTSASSVMWRRPLAASVSMDDLGSPMSRPGRLSKTIGTLSGSSLQQLVRESGVLEHMSGRSSEESSSEAGGASKEIMRV</sequence>
<reference evidence="3" key="1">
    <citation type="submission" date="2021-01" db="EMBL/GenBank/DDBJ databases">
        <authorList>
            <person name="Corre E."/>
            <person name="Pelletier E."/>
            <person name="Niang G."/>
            <person name="Scheremetjew M."/>
            <person name="Finn R."/>
            <person name="Kale V."/>
            <person name="Holt S."/>
            <person name="Cochrane G."/>
            <person name="Meng A."/>
            <person name="Brown T."/>
            <person name="Cohen L."/>
        </authorList>
    </citation>
    <scope>NUCLEOTIDE SEQUENCE</scope>
    <source>
        <strain evidence="3">UTEX LB 985</strain>
    </source>
</reference>
<dbReference type="Pfam" id="PF25296">
    <property type="entry name" value="Decapeptide"/>
    <property type="match status" value="3"/>
</dbReference>
<keyword evidence="2" id="KW-0472">Membrane</keyword>
<organism evidence="3">
    <name type="scientific">Haptolina brevifila</name>
    <dbReference type="NCBI Taxonomy" id="156173"/>
    <lineage>
        <taxon>Eukaryota</taxon>
        <taxon>Haptista</taxon>
        <taxon>Haptophyta</taxon>
        <taxon>Prymnesiophyceae</taxon>
        <taxon>Prymnesiales</taxon>
        <taxon>Prymnesiaceae</taxon>
        <taxon>Haptolina</taxon>
    </lineage>
</organism>
<feature type="transmembrane region" description="Helical" evidence="2">
    <location>
        <begin position="1417"/>
        <end position="1438"/>
    </location>
</feature>
<dbReference type="Gene3D" id="3.40.50.10140">
    <property type="entry name" value="Toll/interleukin-1 receptor homology (TIR) domain"/>
    <property type="match status" value="1"/>
</dbReference>
<name>A0A7S2C6B7_9EUKA</name>
<feature type="transmembrane region" description="Helical" evidence="2">
    <location>
        <begin position="1199"/>
        <end position="1218"/>
    </location>
</feature>
<gene>
    <name evidence="3" type="ORF">CBRE1094_LOCUS6246</name>
</gene>
<dbReference type="InterPro" id="IPR057481">
    <property type="entry name" value="Decapeptide"/>
</dbReference>
<feature type="compositionally biased region" description="Low complexity" evidence="1">
    <location>
        <begin position="1627"/>
        <end position="1646"/>
    </location>
</feature>
<dbReference type="SUPFAM" id="SSF52200">
    <property type="entry name" value="Toll/Interleukin receptor TIR domain"/>
    <property type="match status" value="1"/>
</dbReference>
<dbReference type="InterPro" id="IPR053285">
    <property type="entry name" value="Thylakoid_lumenal_pentapeptide"/>
</dbReference>
<feature type="region of interest" description="Disordered" evidence="1">
    <location>
        <begin position="204"/>
        <end position="223"/>
    </location>
</feature>
<dbReference type="InterPro" id="IPR035897">
    <property type="entry name" value="Toll_tir_struct_dom_sf"/>
</dbReference>
<feature type="region of interest" description="Disordered" evidence="1">
    <location>
        <begin position="1734"/>
        <end position="1760"/>
    </location>
</feature>
<dbReference type="PANTHER" id="PTHR47121">
    <property type="entry name" value="THYLAKOID LUMENAL PROTEIN TL20.3, CHLOROPLASTIC"/>
    <property type="match status" value="1"/>
</dbReference>
<feature type="region of interest" description="Disordered" evidence="1">
    <location>
        <begin position="142"/>
        <end position="179"/>
    </location>
</feature>
<proteinExistence type="predicted"/>
<keyword evidence="2" id="KW-0812">Transmembrane</keyword>
<feature type="compositionally biased region" description="Basic and acidic residues" evidence="1">
    <location>
        <begin position="212"/>
        <end position="223"/>
    </location>
</feature>
<evidence type="ECO:0000313" key="3">
    <source>
        <dbReference type="EMBL" id="CAD9415219.1"/>
    </source>
</evidence>
<feature type="compositionally biased region" description="Low complexity" evidence="1">
    <location>
        <begin position="1676"/>
        <end position="1687"/>
    </location>
</feature>
<evidence type="ECO:0008006" key="4">
    <source>
        <dbReference type="Google" id="ProtNLM"/>
    </source>
</evidence>